<dbReference type="InterPro" id="IPR058477">
    <property type="entry name" value="DUF8163"/>
</dbReference>
<feature type="transmembrane region" description="Helical" evidence="1">
    <location>
        <begin position="128"/>
        <end position="146"/>
    </location>
</feature>
<evidence type="ECO:0000256" key="1">
    <source>
        <dbReference type="SAM" id="Phobius"/>
    </source>
</evidence>
<evidence type="ECO:0000313" key="3">
    <source>
        <dbReference type="EMBL" id="KAB1187545.1"/>
    </source>
</evidence>
<keyword evidence="1" id="KW-0472">Membrane</keyword>
<feature type="transmembrane region" description="Helical" evidence="1">
    <location>
        <begin position="59"/>
        <end position="92"/>
    </location>
</feature>
<keyword evidence="1" id="KW-1133">Transmembrane helix</keyword>
<sequence>MKRTMPTIRGVLNSNELSLLDGLGVCLFTAAAAFTHGVAGVLAGAVILAVATVTTGPAAFVAAHLLVITVLPQTGMAALAVTQAAVFPLLVSGASSWPPSRRRLALLAGTYVASLGVVWVLVSNLRWVWQSAVLFVVAAATISYAIHRYERVTLGLVNGEASQ</sequence>
<comment type="caution">
    <text evidence="3">The sequence shown here is derived from an EMBL/GenBank/DDBJ whole genome shotgun (WGS) entry which is preliminary data.</text>
</comment>
<accession>A0A643K363</accession>
<evidence type="ECO:0000259" key="2">
    <source>
        <dbReference type="Pfam" id="PF26496"/>
    </source>
</evidence>
<feature type="transmembrane region" description="Helical" evidence="1">
    <location>
        <begin position="20"/>
        <end position="53"/>
    </location>
</feature>
<gene>
    <name evidence="3" type="ORF">Hfx1149_05680</name>
</gene>
<feature type="transmembrane region" description="Helical" evidence="1">
    <location>
        <begin position="104"/>
        <end position="122"/>
    </location>
</feature>
<name>A0A643K363_9EURY</name>
<protein>
    <recommendedName>
        <fullName evidence="2">DUF8163 domain-containing protein</fullName>
    </recommendedName>
</protein>
<feature type="domain" description="DUF8163" evidence="2">
    <location>
        <begin position="5"/>
        <end position="161"/>
    </location>
</feature>
<dbReference type="AlphaFoldDB" id="A0A643K363"/>
<organism evidence="3">
    <name type="scientific">Haloferax sp. CBA1149</name>
    <dbReference type="NCBI Taxonomy" id="2650753"/>
    <lineage>
        <taxon>Archaea</taxon>
        <taxon>Methanobacteriati</taxon>
        <taxon>Methanobacteriota</taxon>
        <taxon>Stenosarchaea group</taxon>
        <taxon>Halobacteria</taxon>
        <taxon>Halobacteriales</taxon>
        <taxon>Haloferacaceae</taxon>
        <taxon>Haloferax</taxon>
    </lineage>
</organism>
<dbReference type="Pfam" id="PF26496">
    <property type="entry name" value="DUF8163"/>
    <property type="match status" value="1"/>
</dbReference>
<proteinExistence type="predicted"/>
<reference evidence="3" key="1">
    <citation type="submission" date="2019-09" db="EMBL/GenBank/DDBJ databases">
        <title>Genomic analysis of Haloferax sp. CBA1149.</title>
        <authorList>
            <person name="Roh S.W."/>
        </authorList>
    </citation>
    <scope>NUCLEOTIDE SEQUENCE</scope>
    <source>
        <strain evidence="3">CBA1149</strain>
    </source>
</reference>
<dbReference type="EMBL" id="VZUS01000001">
    <property type="protein sequence ID" value="KAB1187545.1"/>
    <property type="molecule type" value="Genomic_DNA"/>
</dbReference>
<keyword evidence="1" id="KW-0812">Transmembrane</keyword>